<dbReference type="CDD" id="cd06567">
    <property type="entry name" value="Peptidase_S41"/>
    <property type="match status" value="1"/>
</dbReference>
<protein>
    <submittedName>
        <fullName evidence="4">Peptidase family S41</fullName>
    </submittedName>
</protein>
<dbReference type="SUPFAM" id="SSF50156">
    <property type="entry name" value="PDZ domain-like"/>
    <property type="match status" value="1"/>
</dbReference>
<dbReference type="GO" id="GO:0030288">
    <property type="term" value="C:outer membrane-bounded periplasmic space"/>
    <property type="evidence" value="ECO:0007669"/>
    <property type="project" value="TreeGrafter"/>
</dbReference>
<evidence type="ECO:0000259" key="3">
    <source>
        <dbReference type="SMART" id="SM00245"/>
    </source>
</evidence>
<dbReference type="PANTHER" id="PTHR32060:SF30">
    <property type="entry name" value="CARBOXY-TERMINAL PROCESSING PROTEASE CTPA"/>
    <property type="match status" value="1"/>
</dbReference>
<keyword evidence="5" id="KW-1185">Reference proteome</keyword>
<evidence type="ECO:0000313" key="4">
    <source>
        <dbReference type="EMBL" id="SHF05805.1"/>
    </source>
</evidence>
<organism evidence="4 5">
    <name type="scientific">Marinitoga hydrogenitolerans (strain DSM 16785 / JCM 12826 / AT1271)</name>
    <dbReference type="NCBI Taxonomy" id="1122195"/>
    <lineage>
        <taxon>Bacteria</taxon>
        <taxon>Thermotogati</taxon>
        <taxon>Thermotogota</taxon>
        <taxon>Thermotogae</taxon>
        <taxon>Petrotogales</taxon>
        <taxon>Petrotogaceae</taxon>
        <taxon>Marinitoga</taxon>
    </lineage>
</organism>
<dbReference type="OrthoDB" id="9812068at2"/>
<feature type="domain" description="PDZ" evidence="2">
    <location>
        <begin position="84"/>
        <end position="155"/>
    </location>
</feature>
<dbReference type="Pfam" id="PF00595">
    <property type="entry name" value="PDZ"/>
    <property type="match status" value="1"/>
</dbReference>
<reference evidence="4" key="1">
    <citation type="submission" date="2016-11" db="EMBL/GenBank/DDBJ databases">
        <authorList>
            <person name="Varghese N."/>
            <person name="Submissions S."/>
        </authorList>
    </citation>
    <scope>NUCLEOTIDE SEQUENCE [LARGE SCALE GENOMIC DNA]</scope>
    <source>
        <strain evidence="4">DSM 16785</strain>
    </source>
</reference>
<feature type="transmembrane region" description="Helical" evidence="1">
    <location>
        <begin position="6"/>
        <end position="23"/>
    </location>
</feature>
<dbReference type="InterPro" id="IPR036034">
    <property type="entry name" value="PDZ_sf"/>
</dbReference>
<dbReference type="RefSeq" id="WP_072865384.1">
    <property type="nucleotide sequence ID" value="NZ_FQUI01000031.1"/>
</dbReference>
<dbReference type="InterPro" id="IPR005151">
    <property type="entry name" value="Tail-specific_protease"/>
</dbReference>
<sequence length="387" mass="45458">MKKIIYVFLVVILLPLLLFLIYLKVDVNAKIKKNNLINETYKYLEKYYYKNLDTNSLLTNLLSGLNNKYVGYLESGNKKYNHEYRLGFYFHYDYERFVFTVDFVIKNSEAYKKGIKPNDMIIEIDNNKIIDIGPYKAVKLLDSKEIVELTIIRKELDTPRKIILNKKYNTIPTAVFTKFNFNEENIGYIKINYFEQGNTVKEVSNILQEITLKKVKYLIIDLRYNLGGDFDEGLKVLSYFTDKKILGKIIYKNQSKIIYRESIPFFNNLNNIKKIILVNKFTVSTAEFFTQFFKENKLATVVGEKTYGKSELIGYFNLENGGTVFFPIGYFVSEKGKNISKTGIYPDIYVDDPNFGIFLDSKNLENDTVIKKALDFIFEYEKNKQYF</sequence>
<dbReference type="SMART" id="SM00245">
    <property type="entry name" value="TSPc"/>
    <property type="match status" value="1"/>
</dbReference>
<dbReference type="InterPro" id="IPR001478">
    <property type="entry name" value="PDZ"/>
</dbReference>
<dbReference type="Gene3D" id="2.30.42.10">
    <property type="match status" value="1"/>
</dbReference>
<keyword evidence="1" id="KW-1133">Transmembrane helix</keyword>
<dbReference type="GO" id="GO:0004175">
    <property type="term" value="F:endopeptidase activity"/>
    <property type="evidence" value="ECO:0007669"/>
    <property type="project" value="TreeGrafter"/>
</dbReference>
<keyword evidence="1" id="KW-0812">Transmembrane</keyword>
<dbReference type="GO" id="GO:0006508">
    <property type="term" value="P:proteolysis"/>
    <property type="evidence" value="ECO:0007669"/>
    <property type="project" value="InterPro"/>
</dbReference>
<comment type="caution">
    <text evidence="4">The sequence shown here is derived from an EMBL/GenBank/DDBJ whole genome shotgun (WGS) entry which is preliminary data.</text>
</comment>
<evidence type="ECO:0000256" key="1">
    <source>
        <dbReference type="SAM" id="Phobius"/>
    </source>
</evidence>
<gene>
    <name evidence="4" type="ORF">SAMN02745164_01695</name>
</gene>
<dbReference type="GO" id="GO:0007165">
    <property type="term" value="P:signal transduction"/>
    <property type="evidence" value="ECO:0007669"/>
    <property type="project" value="TreeGrafter"/>
</dbReference>
<dbReference type="STRING" id="1122195.SAMN02745164_01695"/>
<dbReference type="EMBL" id="FQUI01000031">
    <property type="protein sequence ID" value="SHF05805.1"/>
    <property type="molecule type" value="Genomic_DNA"/>
</dbReference>
<evidence type="ECO:0000259" key="2">
    <source>
        <dbReference type="SMART" id="SM00228"/>
    </source>
</evidence>
<dbReference type="PANTHER" id="PTHR32060">
    <property type="entry name" value="TAIL-SPECIFIC PROTEASE"/>
    <property type="match status" value="1"/>
</dbReference>
<feature type="domain" description="Tail specific protease" evidence="3">
    <location>
        <begin position="144"/>
        <end position="351"/>
    </location>
</feature>
<dbReference type="InterPro" id="IPR029045">
    <property type="entry name" value="ClpP/crotonase-like_dom_sf"/>
</dbReference>
<proteinExistence type="predicted"/>
<dbReference type="Pfam" id="PF03572">
    <property type="entry name" value="Peptidase_S41"/>
    <property type="match status" value="1"/>
</dbReference>
<keyword evidence="1" id="KW-0472">Membrane</keyword>
<dbReference type="Gene3D" id="3.90.226.10">
    <property type="entry name" value="2-enoyl-CoA Hydratase, Chain A, domain 1"/>
    <property type="match status" value="1"/>
</dbReference>
<name>A0A1M4YIY1_MARH1</name>
<dbReference type="SUPFAM" id="SSF52096">
    <property type="entry name" value="ClpP/crotonase"/>
    <property type="match status" value="1"/>
</dbReference>
<accession>A0A1M4YIY1</accession>
<dbReference type="Proteomes" id="UP000184334">
    <property type="component" value="Unassembled WGS sequence"/>
</dbReference>
<dbReference type="SMART" id="SM00228">
    <property type="entry name" value="PDZ"/>
    <property type="match status" value="1"/>
</dbReference>
<evidence type="ECO:0000313" key="5">
    <source>
        <dbReference type="Proteomes" id="UP000184334"/>
    </source>
</evidence>
<dbReference type="AlphaFoldDB" id="A0A1M4YIY1"/>
<dbReference type="GO" id="GO:0008236">
    <property type="term" value="F:serine-type peptidase activity"/>
    <property type="evidence" value="ECO:0007669"/>
    <property type="project" value="InterPro"/>
</dbReference>